<feature type="transmembrane region" description="Helical" evidence="2">
    <location>
        <begin position="363"/>
        <end position="381"/>
    </location>
</feature>
<dbReference type="Proteomes" id="UP000593567">
    <property type="component" value="Unassembled WGS sequence"/>
</dbReference>
<organism evidence="3 4">
    <name type="scientific">Bugula neritina</name>
    <name type="common">Brown bryozoan</name>
    <name type="synonym">Sertularia neritina</name>
    <dbReference type="NCBI Taxonomy" id="10212"/>
    <lineage>
        <taxon>Eukaryota</taxon>
        <taxon>Metazoa</taxon>
        <taxon>Spiralia</taxon>
        <taxon>Lophotrochozoa</taxon>
        <taxon>Bryozoa</taxon>
        <taxon>Gymnolaemata</taxon>
        <taxon>Cheilostomatida</taxon>
        <taxon>Flustrina</taxon>
        <taxon>Buguloidea</taxon>
        <taxon>Bugulidae</taxon>
        <taxon>Bugula</taxon>
    </lineage>
</organism>
<reference evidence="3" key="1">
    <citation type="submission" date="2020-06" db="EMBL/GenBank/DDBJ databases">
        <title>Draft genome of Bugula neritina, a colonial animal packing powerful symbionts and potential medicines.</title>
        <authorList>
            <person name="Rayko M."/>
        </authorList>
    </citation>
    <scope>NUCLEOTIDE SEQUENCE [LARGE SCALE GENOMIC DNA]</scope>
    <source>
        <strain evidence="3">Kwan_BN1</strain>
    </source>
</reference>
<keyword evidence="2" id="KW-1133">Transmembrane helix</keyword>
<comment type="caution">
    <text evidence="3">The sequence shown here is derived from an EMBL/GenBank/DDBJ whole genome shotgun (WGS) entry which is preliminary data.</text>
</comment>
<accession>A0A7J7JRM2</accession>
<name>A0A7J7JRM2_BUGNE</name>
<sequence length="382" mass="42482">MGVDGTKKLRRRLSMLSSVLAGMSPPLPALSVLRRDVQAAQHWLDQTLKDIKELQTQPSGRPPDENRPESRSASERRIKNTTKFKNAYSKISRFGFSYDAGLLYLQELSKDFLKRSFETDQLLSHSHAWLDQDNYSNTTFDLDIARLEYTWSQVRDELSNLAREYSLEEVEADLTRDLSAQGGDDVQTQTASKVISPNRSVDSCLTSPGSIEPSSRVTLNSKTEHLEVQYWEVRLASRALSTATLFSVRRRRDSQSSSSLSLPTVIGVSCVGVGSAGGSYTSLLSPASDAAERLPTLRPGYKDNPSSDSLVSRDLNSNTVRVKQQVKATRSHRRPRHREPSNQLSLVKKKADNSQCICGNSSFSVLVIVYVGGNIFIICFIS</sequence>
<protein>
    <submittedName>
        <fullName evidence="3">Uncharacterized protein</fullName>
    </submittedName>
</protein>
<feature type="region of interest" description="Disordered" evidence="1">
    <location>
        <begin position="179"/>
        <end position="217"/>
    </location>
</feature>
<evidence type="ECO:0000313" key="4">
    <source>
        <dbReference type="Proteomes" id="UP000593567"/>
    </source>
</evidence>
<feature type="region of interest" description="Disordered" evidence="1">
    <location>
        <begin position="55"/>
        <end position="76"/>
    </location>
</feature>
<feature type="compositionally biased region" description="Polar residues" evidence="1">
    <location>
        <begin position="186"/>
        <end position="217"/>
    </location>
</feature>
<proteinExistence type="predicted"/>
<feature type="region of interest" description="Disordered" evidence="1">
    <location>
        <begin position="323"/>
        <end position="346"/>
    </location>
</feature>
<feature type="compositionally biased region" description="Basic and acidic residues" evidence="1">
    <location>
        <begin position="62"/>
        <end position="76"/>
    </location>
</feature>
<evidence type="ECO:0000256" key="2">
    <source>
        <dbReference type="SAM" id="Phobius"/>
    </source>
</evidence>
<keyword evidence="2" id="KW-0812">Transmembrane</keyword>
<dbReference type="AlphaFoldDB" id="A0A7J7JRM2"/>
<keyword evidence="2" id="KW-0472">Membrane</keyword>
<evidence type="ECO:0000313" key="3">
    <source>
        <dbReference type="EMBL" id="KAF6028647.1"/>
    </source>
</evidence>
<dbReference type="EMBL" id="VXIV02001928">
    <property type="protein sequence ID" value="KAF6028647.1"/>
    <property type="molecule type" value="Genomic_DNA"/>
</dbReference>
<evidence type="ECO:0000256" key="1">
    <source>
        <dbReference type="SAM" id="MobiDB-lite"/>
    </source>
</evidence>
<keyword evidence="4" id="KW-1185">Reference proteome</keyword>
<gene>
    <name evidence="3" type="ORF">EB796_013017</name>
</gene>